<organism evidence="13 14">
    <name type="scientific">Salix brachista</name>
    <dbReference type="NCBI Taxonomy" id="2182728"/>
    <lineage>
        <taxon>Eukaryota</taxon>
        <taxon>Viridiplantae</taxon>
        <taxon>Streptophyta</taxon>
        <taxon>Embryophyta</taxon>
        <taxon>Tracheophyta</taxon>
        <taxon>Spermatophyta</taxon>
        <taxon>Magnoliopsida</taxon>
        <taxon>eudicotyledons</taxon>
        <taxon>Gunneridae</taxon>
        <taxon>Pentapetalae</taxon>
        <taxon>rosids</taxon>
        <taxon>fabids</taxon>
        <taxon>Malpighiales</taxon>
        <taxon>Salicaceae</taxon>
        <taxon>Saliceae</taxon>
        <taxon>Salix</taxon>
    </lineage>
</organism>
<comment type="similarity">
    <text evidence="10">Belongs to the polygalacturonase-inhibiting protein family.</text>
</comment>
<comment type="subcellular location">
    <subcellularLocation>
        <location evidence="2">Membrane</location>
    </subcellularLocation>
    <subcellularLocation>
        <location evidence="1">Secreted</location>
        <location evidence="1">Cell wall</location>
    </subcellularLocation>
</comment>
<dbReference type="PANTHER" id="PTHR48009:SF9">
    <property type="entry name" value="LRR RECEPTOR-LIKE SERINE_THREONINE-PROTEIN KINASE GSO1"/>
    <property type="match status" value="1"/>
</dbReference>
<dbReference type="FunFam" id="3.80.10.10:FF:000400">
    <property type="entry name" value="Nuclear pore complex protein NUP107"/>
    <property type="match status" value="1"/>
</dbReference>
<reference evidence="14" key="1">
    <citation type="journal article" date="2019" name="Gigascience">
        <title>De novo genome assembly of the endangered Acer yangbiense, a plant species with extremely small populations endemic to Yunnan Province, China.</title>
        <authorList>
            <person name="Yang J."/>
            <person name="Wariss H.M."/>
            <person name="Tao L."/>
            <person name="Zhang R."/>
            <person name="Yun Q."/>
            <person name="Hollingsworth P."/>
            <person name="Dao Z."/>
            <person name="Luo G."/>
            <person name="Guo H."/>
            <person name="Ma Y."/>
            <person name="Sun W."/>
        </authorList>
    </citation>
    <scope>NUCLEOTIDE SEQUENCE [LARGE SCALE GENOMIC DNA]</scope>
    <source>
        <strain evidence="14">cv. br00</strain>
    </source>
</reference>
<accession>A0A5N5JU94</accession>
<protein>
    <recommendedName>
        <fullName evidence="12">Leucine-rich repeat-containing N-terminal plant-type domain-containing protein</fullName>
    </recommendedName>
</protein>
<dbReference type="InterPro" id="IPR001611">
    <property type="entry name" value="Leu-rich_rpt"/>
</dbReference>
<dbReference type="SMART" id="SM00369">
    <property type="entry name" value="LRR_TYP"/>
    <property type="match status" value="4"/>
</dbReference>
<feature type="domain" description="Leucine-rich repeat-containing N-terminal plant-type" evidence="12">
    <location>
        <begin position="29"/>
        <end position="63"/>
    </location>
</feature>
<dbReference type="EMBL" id="VDCV01000016">
    <property type="protein sequence ID" value="KAB5520735.1"/>
    <property type="molecule type" value="Genomic_DNA"/>
</dbReference>
<dbReference type="Pfam" id="PF00560">
    <property type="entry name" value="LRR_1"/>
    <property type="match status" value="1"/>
</dbReference>
<evidence type="ECO:0000256" key="8">
    <source>
        <dbReference type="ARBA" id="ARBA00022989"/>
    </source>
</evidence>
<dbReference type="PANTHER" id="PTHR48009">
    <property type="entry name" value="LEUCINE-RICH REPEAT (LRR) FAMILY PROTEIN"/>
    <property type="match status" value="1"/>
</dbReference>
<keyword evidence="7" id="KW-0677">Repeat</keyword>
<keyword evidence="3" id="KW-0134">Cell wall</keyword>
<evidence type="ECO:0000256" key="2">
    <source>
        <dbReference type="ARBA" id="ARBA00004370"/>
    </source>
</evidence>
<dbReference type="InterPro" id="IPR032675">
    <property type="entry name" value="LRR_dom_sf"/>
</dbReference>
<name>A0A5N5JU94_9ROSI</name>
<evidence type="ECO:0000313" key="14">
    <source>
        <dbReference type="Proteomes" id="UP000326939"/>
    </source>
</evidence>
<dbReference type="AlphaFoldDB" id="A0A5N5JU94"/>
<dbReference type="InterPro" id="IPR003591">
    <property type="entry name" value="Leu-rich_rpt_typical-subtyp"/>
</dbReference>
<keyword evidence="4" id="KW-0433">Leucine-rich repeat</keyword>
<dbReference type="Gene3D" id="3.80.10.10">
    <property type="entry name" value="Ribonuclease Inhibitor"/>
    <property type="match status" value="3"/>
</dbReference>
<evidence type="ECO:0000256" key="5">
    <source>
        <dbReference type="ARBA" id="ARBA00022692"/>
    </source>
</evidence>
<evidence type="ECO:0000313" key="13">
    <source>
        <dbReference type="EMBL" id="KAB5520735.1"/>
    </source>
</evidence>
<gene>
    <name evidence="13" type="ORF">DKX38_025054</name>
</gene>
<comment type="caution">
    <text evidence="13">The sequence shown here is derived from an EMBL/GenBank/DDBJ whole genome shotgun (WGS) entry which is preliminary data.</text>
</comment>
<feature type="chain" id="PRO_5024361301" description="Leucine-rich repeat-containing N-terminal plant-type domain-containing protein" evidence="11">
    <location>
        <begin position="26"/>
        <end position="459"/>
    </location>
</feature>
<evidence type="ECO:0000259" key="12">
    <source>
        <dbReference type="Pfam" id="PF08263"/>
    </source>
</evidence>
<dbReference type="InterPro" id="IPR053213">
    <property type="entry name" value="RLP29"/>
</dbReference>
<keyword evidence="14" id="KW-1185">Reference proteome</keyword>
<dbReference type="InterPro" id="IPR013210">
    <property type="entry name" value="LRR_N_plant-typ"/>
</dbReference>
<evidence type="ECO:0000256" key="1">
    <source>
        <dbReference type="ARBA" id="ARBA00004191"/>
    </source>
</evidence>
<dbReference type="Pfam" id="PF08263">
    <property type="entry name" value="LRRNT_2"/>
    <property type="match status" value="1"/>
</dbReference>
<feature type="signal peptide" evidence="11">
    <location>
        <begin position="1"/>
        <end position="25"/>
    </location>
</feature>
<keyword evidence="8" id="KW-1133">Transmembrane helix</keyword>
<keyword evidence="5" id="KW-0812">Transmembrane</keyword>
<evidence type="ECO:0000256" key="10">
    <source>
        <dbReference type="ARBA" id="ARBA00038043"/>
    </source>
</evidence>
<evidence type="ECO:0000256" key="11">
    <source>
        <dbReference type="SAM" id="SignalP"/>
    </source>
</evidence>
<evidence type="ECO:0000256" key="3">
    <source>
        <dbReference type="ARBA" id="ARBA00022512"/>
    </source>
</evidence>
<dbReference type="GO" id="GO:0016020">
    <property type="term" value="C:membrane"/>
    <property type="evidence" value="ECO:0007669"/>
    <property type="project" value="UniProtKB-SubCell"/>
</dbReference>
<keyword evidence="3" id="KW-0964">Secreted</keyword>
<dbReference type="SUPFAM" id="SSF52058">
    <property type="entry name" value="L domain-like"/>
    <property type="match status" value="1"/>
</dbReference>
<dbReference type="Pfam" id="PF13855">
    <property type="entry name" value="LRR_8"/>
    <property type="match status" value="2"/>
</dbReference>
<dbReference type="Proteomes" id="UP000326939">
    <property type="component" value="Chromosome 16"/>
</dbReference>
<evidence type="ECO:0000256" key="7">
    <source>
        <dbReference type="ARBA" id="ARBA00022737"/>
    </source>
</evidence>
<sequence>MLPGILPFLLSCFILFSTENLVAVALTSPQDISALKAFKASVKPSSIPPWSCLASWDFTTDPCASPRRTHFTCGITCSPDSTRITQLTLDPAGYSGQLTPLISQLASLTILDLADNSFYGPIPSSISSLINLQTLTLRSNSLSGAVPNSITNLKSLQSLDFSHNYLSGYLPKTMDSMSSLRRLDLSYNKLTGPLLKLPYNLLELALKANSLSGSLSKSSFDRLTQLEVVELSENSFTGTLQPWFFLLPALQQVDLSNNSLARVEISKPSNANSDLVAVDLGFNKIEGNPPLQFADFPLLSSLSLRYNRLRGTIPLEYGRKKSLRRLFLDGNFLIGKPPPAFFASDKSVSGSLGDNCLQACPGSFQLCMPSQKPSSVCKQAYGGEPREKSSNAAVLLWYGVAVSAVSCRWSGGHLECGGSFALASDILWLNSCPNSKHEIPTADSIWCSSEKSSPSTKRL</sequence>
<evidence type="ECO:0000256" key="6">
    <source>
        <dbReference type="ARBA" id="ARBA00022729"/>
    </source>
</evidence>
<evidence type="ECO:0000256" key="4">
    <source>
        <dbReference type="ARBA" id="ARBA00022614"/>
    </source>
</evidence>
<evidence type="ECO:0000256" key="9">
    <source>
        <dbReference type="ARBA" id="ARBA00023136"/>
    </source>
</evidence>
<keyword evidence="9" id="KW-0472">Membrane</keyword>
<proteinExistence type="inferred from homology"/>
<keyword evidence="6 11" id="KW-0732">Signal</keyword>
<dbReference type="PRINTS" id="PR00019">
    <property type="entry name" value="LEURICHRPT"/>
</dbReference>